<keyword evidence="3" id="KW-1185">Reference proteome</keyword>
<reference evidence="2" key="1">
    <citation type="thesis" date="2020" institute="ProQuest LLC" country="789 East Eisenhower Parkway, Ann Arbor, MI, USA">
        <title>Comparative Genomics and Chromosome Evolution.</title>
        <authorList>
            <person name="Mudd A.B."/>
        </authorList>
    </citation>
    <scope>NUCLEOTIDE SEQUENCE</scope>
    <source>
        <strain evidence="2">1538</strain>
        <tissue evidence="2">Blood</tissue>
    </source>
</reference>
<sequence length="244" mass="27995">MKETSGKKKTKKKTDSAWVEVTRRRGMDKDGHGVREKKATRPPVTATSPVIPILCLPKVSRQRSSRAAGKGNSGFDDRDKGYMGPKKKNKKKKETQLLLTQDVKRSDQMRQCIERSNNNKHTAESGILNSNNNGQHDKVSVKKRQLLSTSRKKETKLLIKQDIKRNNQMLQCIERNDTDTLSVASGIQRSDIPGQHHKVSVKKRQHSSTIKKQKNEVIVMDLIKQNVLENERLRQKFQQHRNKD</sequence>
<feature type="region of interest" description="Disordered" evidence="1">
    <location>
        <begin position="1"/>
        <end position="95"/>
    </location>
</feature>
<evidence type="ECO:0000256" key="1">
    <source>
        <dbReference type="SAM" id="MobiDB-lite"/>
    </source>
</evidence>
<feature type="compositionally biased region" description="Basic and acidic residues" evidence="1">
    <location>
        <begin position="21"/>
        <end position="39"/>
    </location>
</feature>
<proteinExistence type="predicted"/>
<feature type="region of interest" description="Disordered" evidence="1">
    <location>
        <begin position="122"/>
        <end position="148"/>
    </location>
</feature>
<protein>
    <submittedName>
        <fullName evidence="2">Uncharacterized protein</fullName>
    </submittedName>
</protein>
<organism evidence="2 3">
    <name type="scientific">Pyxicephalus adspersus</name>
    <name type="common">African bullfrog</name>
    <dbReference type="NCBI Taxonomy" id="30357"/>
    <lineage>
        <taxon>Eukaryota</taxon>
        <taxon>Metazoa</taxon>
        <taxon>Chordata</taxon>
        <taxon>Craniata</taxon>
        <taxon>Vertebrata</taxon>
        <taxon>Euteleostomi</taxon>
        <taxon>Amphibia</taxon>
        <taxon>Batrachia</taxon>
        <taxon>Anura</taxon>
        <taxon>Neobatrachia</taxon>
        <taxon>Ranoidea</taxon>
        <taxon>Pyxicephalidae</taxon>
        <taxon>Pyxicephalinae</taxon>
        <taxon>Pyxicephalus</taxon>
    </lineage>
</organism>
<dbReference type="Proteomes" id="UP001181693">
    <property type="component" value="Unassembled WGS sequence"/>
</dbReference>
<name>A0AAV3B043_PYXAD</name>
<comment type="caution">
    <text evidence="2">The sequence shown here is derived from an EMBL/GenBank/DDBJ whole genome shotgun (WGS) entry which is preliminary data.</text>
</comment>
<accession>A0AAV3B043</accession>
<gene>
    <name evidence="2" type="ORF">GDO54_006779</name>
</gene>
<evidence type="ECO:0000313" key="3">
    <source>
        <dbReference type="Proteomes" id="UP001181693"/>
    </source>
</evidence>
<evidence type="ECO:0000313" key="2">
    <source>
        <dbReference type="EMBL" id="DBA30845.1"/>
    </source>
</evidence>
<dbReference type="EMBL" id="DYDO01000002">
    <property type="protein sequence ID" value="DBA30845.1"/>
    <property type="molecule type" value="Genomic_DNA"/>
</dbReference>
<dbReference type="AlphaFoldDB" id="A0AAV3B043"/>